<dbReference type="Pfam" id="PF02666">
    <property type="entry name" value="PS_Dcarbxylase"/>
    <property type="match status" value="1"/>
</dbReference>
<reference evidence="5" key="1">
    <citation type="journal article" date="2017" name="Nat. Ecol. Evol.">
        <title>Genome expansion and lineage-specific genetic innovations in the forest pathogenic fungi Armillaria.</title>
        <authorList>
            <person name="Sipos G."/>
            <person name="Prasanna A.N."/>
            <person name="Walter M.C."/>
            <person name="O'Connor E."/>
            <person name="Balint B."/>
            <person name="Krizsan K."/>
            <person name="Kiss B."/>
            <person name="Hess J."/>
            <person name="Varga T."/>
            <person name="Slot J."/>
            <person name="Riley R."/>
            <person name="Boka B."/>
            <person name="Rigling D."/>
            <person name="Barry K."/>
            <person name="Lee J."/>
            <person name="Mihaltcheva S."/>
            <person name="LaButti K."/>
            <person name="Lipzen A."/>
            <person name="Waldron R."/>
            <person name="Moloney N.M."/>
            <person name="Sperisen C."/>
            <person name="Kredics L."/>
            <person name="Vagvoelgyi C."/>
            <person name="Patrignani A."/>
            <person name="Fitzpatrick D."/>
            <person name="Nagy I."/>
            <person name="Doyle S."/>
            <person name="Anderson J.B."/>
            <person name="Grigoriev I.V."/>
            <person name="Gueldener U."/>
            <person name="Muensterkoetter M."/>
            <person name="Nagy L.G."/>
        </authorList>
    </citation>
    <scope>NUCLEOTIDE SEQUENCE [LARGE SCALE GENOMIC DNA]</scope>
    <source>
        <strain evidence="5">C18/9</strain>
    </source>
</reference>
<keyword evidence="2" id="KW-0456">Lyase</keyword>
<evidence type="ECO:0000256" key="2">
    <source>
        <dbReference type="ARBA" id="ARBA00023239"/>
    </source>
</evidence>
<dbReference type="EMBL" id="FUEG01000018">
    <property type="protein sequence ID" value="SJL12880.1"/>
    <property type="molecule type" value="Genomic_DNA"/>
</dbReference>
<dbReference type="GO" id="GO:0006646">
    <property type="term" value="P:phosphatidylethanolamine biosynthetic process"/>
    <property type="evidence" value="ECO:0007669"/>
    <property type="project" value="TreeGrafter"/>
</dbReference>
<keyword evidence="5" id="KW-1185">Reference proteome</keyword>
<evidence type="ECO:0000313" key="4">
    <source>
        <dbReference type="EMBL" id="SJL12880.1"/>
    </source>
</evidence>
<organism evidence="4 5">
    <name type="scientific">Armillaria ostoyae</name>
    <name type="common">Armillaria root rot fungus</name>
    <dbReference type="NCBI Taxonomy" id="47428"/>
    <lineage>
        <taxon>Eukaryota</taxon>
        <taxon>Fungi</taxon>
        <taxon>Dikarya</taxon>
        <taxon>Basidiomycota</taxon>
        <taxon>Agaricomycotina</taxon>
        <taxon>Agaricomycetes</taxon>
        <taxon>Agaricomycetidae</taxon>
        <taxon>Agaricales</taxon>
        <taxon>Marasmiineae</taxon>
        <taxon>Physalacriaceae</taxon>
        <taxon>Armillaria</taxon>
    </lineage>
</organism>
<dbReference type="Pfam" id="PF12588">
    <property type="entry name" value="PSDC"/>
    <property type="match status" value="1"/>
</dbReference>
<evidence type="ECO:0000256" key="1">
    <source>
        <dbReference type="ARBA" id="ARBA00022793"/>
    </source>
</evidence>
<dbReference type="AlphaFoldDB" id="A0A284RVT7"/>
<dbReference type="PANTHER" id="PTHR10067">
    <property type="entry name" value="PHOSPHATIDYLSERINE DECARBOXYLASE"/>
    <property type="match status" value="1"/>
</dbReference>
<dbReference type="PANTHER" id="PTHR10067:SF9">
    <property type="entry name" value="PHOSPHATIDYLSERINE DECARBOXYLASE FAMILY PROTEIN (AFU_ORTHOLOGUE AFUA_7G01730)"/>
    <property type="match status" value="1"/>
</dbReference>
<keyword evidence="1" id="KW-0210">Decarboxylase</keyword>
<dbReference type="GO" id="GO:0005739">
    <property type="term" value="C:mitochondrion"/>
    <property type="evidence" value="ECO:0007669"/>
    <property type="project" value="TreeGrafter"/>
</dbReference>
<evidence type="ECO:0000259" key="3">
    <source>
        <dbReference type="Pfam" id="PF12588"/>
    </source>
</evidence>
<dbReference type="Proteomes" id="UP000219338">
    <property type="component" value="Unassembled WGS sequence"/>
</dbReference>
<accession>A0A284RVT7</accession>
<evidence type="ECO:0000313" key="5">
    <source>
        <dbReference type="Proteomes" id="UP000219338"/>
    </source>
</evidence>
<dbReference type="OMA" id="LIYSACE"/>
<feature type="domain" description="L-tryptophan decarboxylase PsiD-like" evidence="3">
    <location>
        <begin position="46"/>
        <end position="199"/>
    </location>
</feature>
<dbReference type="OrthoDB" id="5973539at2759"/>
<dbReference type="InterPro" id="IPR022237">
    <property type="entry name" value="PsiD-like"/>
</dbReference>
<sequence length="461" mass="51414">MSQPQKTALTRYGGWHPANRAVYESFIQDLVKRSEPRYRAKAPHTDAVANFQAAINADPEMVDLWSQIFVQASPENQVRFYPCYLPPPHSTHFYTRIKDFDCLLYWMDIIVVAPPRFYIAKDDEGNVIGEPIGVPLYLVFDLLSNTGAAYDLFRRQAFNTALKDLLDAWGAYLSDPNKDSNKTLTDEDEGWFSSVAIASLEDKGRGEFNATYVCPDPDAVNRGFTTWDHFFTREVQPQARPVIAPLVFPVDKTLIYSACESTVYRIQDGVKAHDQFWLKGQPYSVYDMLYRDEVTAQSFVGGTVYQAFLSPQDYHRWRSPIYGTITRADVVPGTYYAVLPDAGAEVGDPDLKPGDPHGAMIRSQAWLTHSSTRAIIYIQADDPVIGLVAFIGVGMAEVSTCTVSVQIGQKVSPGDELGMFHFGGSSHALIFGPQVKVTFADHVKVDEHIKVNSIIAKASEA</sequence>
<proteinExistence type="predicted"/>
<name>A0A284RVT7_ARMOS</name>
<dbReference type="GO" id="GO:0004609">
    <property type="term" value="F:phosphatidylserine decarboxylase activity"/>
    <property type="evidence" value="ECO:0007669"/>
    <property type="project" value="InterPro"/>
</dbReference>
<dbReference type="STRING" id="47428.A0A284RVT7"/>
<dbReference type="InterPro" id="IPR003817">
    <property type="entry name" value="PS_Dcarbxylase"/>
</dbReference>
<protein>
    <submittedName>
        <fullName evidence="4">Related to phosphatidylserine decarboxylase 2</fullName>
    </submittedName>
</protein>
<gene>
    <name evidence="4" type="ORF">ARMOST_16312</name>
</gene>